<evidence type="ECO:0000313" key="10">
    <source>
        <dbReference type="Proteomes" id="UP000054549"/>
    </source>
</evidence>
<proteinExistence type="inferred from homology"/>
<dbReference type="PANTHER" id="PTHR13271">
    <property type="entry name" value="UNCHARACTERIZED PUTATIVE METHYLTRANSFERASE"/>
    <property type="match status" value="1"/>
</dbReference>
<evidence type="ECO:0000259" key="8">
    <source>
        <dbReference type="PROSITE" id="PS50280"/>
    </source>
</evidence>
<dbReference type="EC" id="2.1.1.-" evidence="6"/>
<dbReference type="Gene3D" id="3.90.1420.10">
    <property type="entry name" value="Rubisco LSMT, substrate-binding domain"/>
    <property type="match status" value="1"/>
</dbReference>
<dbReference type="OrthoDB" id="341421at2759"/>
<gene>
    <name evidence="9" type="ORF">M378DRAFT_186238</name>
</gene>
<dbReference type="SUPFAM" id="SSF82199">
    <property type="entry name" value="SET domain"/>
    <property type="match status" value="1"/>
</dbReference>
<evidence type="ECO:0000256" key="7">
    <source>
        <dbReference type="SAM" id="MobiDB-lite"/>
    </source>
</evidence>
<keyword evidence="4 6" id="KW-0949">S-adenosyl-L-methionine</keyword>
<dbReference type="Gene3D" id="3.90.1410.10">
    <property type="entry name" value="set domain protein methyltransferase, domain 1"/>
    <property type="match status" value="1"/>
</dbReference>
<feature type="compositionally biased region" description="Basic and acidic residues" evidence="7">
    <location>
        <begin position="464"/>
        <end position="479"/>
    </location>
</feature>
<dbReference type="InterPro" id="IPR001214">
    <property type="entry name" value="SET_dom"/>
</dbReference>
<evidence type="ECO:0000256" key="4">
    <source>
        <dbReference type="ARBA" id="ARBA00022691"/>
    </source>
</evidence>
<organism evidence="9 10">
    <name type="scientific">Amanita muscaria (strain Koide BX008)</name>
    <dbReference type="NCBI Taxonomy" id="946122"/>
    <lineage>
        <taxon>Eukaryota</taxon>
        <taxon>Fungi</taxon>
        <taxon>Dikarya</taxon>
        <taxon>Basidiomycota</taxon>
        <taxon>Agaricomycotina</taxon>
        <taxon>Agaricomycetes</taxon>
        <taxon>Agaricomycetidae</taxon>
        <taxon>Agaricales</taxon>
        <taxon>Pluteineae</taxon>
        <taxon>Amanitaceae</taxon>
        <taxon>Amanita</taxon>
    </lineage>
</organism>
<feature type="region of interest" description="Disordered" evidence="7">
    <location>
        <begin position="452"/>
        <end position="479"/>
    </location>
</feature>
<evidence type="ECO:0000256" key="3">
    <source>
        <dbReference type="ARBA" id="ARBA00022679"/>
    </source>
</evidence>
<dbReference type="Proteomes" id="UP000054549">
    <property type="component" value="Unassembled WGS sequence"/>
</dbReference>
<reference evidence="9 10" key="1">
    <citation type="submission" date="2014-04" db="EMBL/GenBank/DDBJ databases">
        <title>Evolutionary Origins and Diversification of the Mycorrhizal Mutualists.</title>
        <authorList>
            <consortium name="DOE Joint Genome Institute"/>
            <consortium name="Mycorrhizal Genomics Consortium"/>
            <person name="Kohler A."/>
            <person name="Kuo A."/>
            <person name="Nagy L.G."/>
            <person name="Floudas D."/>
            <person name="Copeland A."/>
            <person name="Barry K.W."/>
            <person name="Cichocki N."/>
            <person name="Veneault-Fourrey C."/>
            <person name="LaButti K."/>
            <person name="Lindquist E.A."/>
            <person name="Lipzen A."/>
            <person name="Lundell T."/>
            <person name="Morin E."/>
            <person name="Murat C."/>
            <person name="Riley R."/>
            <person name="Ohm R."/>
            <person name="Sun H."/>
            <person name="Tunlid A."/>
            <person name="Henrissat B."/>
            <person name="Grigoriev I.V."/>
            <person name="Hibbett D.S."/>
            <person name="Martin F."/>
        </authorList>
    </citation>
    <scope>NUCLEOTIDE SEQUENCE [LARGE SCALE GENOMIC DNA]</scope>
    <source>
        <strain evidence="9 10">Koide BX008</strain>
    </source>
</reference>
<comment type="function">
    <text evidence="6">S-adenosyl-L-methionine-dependent protein-lysine N-methyltransferase that monomethylates 60S ribosomal protein L42.</text>
</comment>
<dbReference type="GO" id="GO:0016279">
    <property type="term" value="F:protein-lysine N-methyltransferase activity"/>
    <property type="evidence" value="ECO:0007669"/>
    <property type="project" value="UniProtKB-UniRule"/>
</dbReference>
<comment type="similarity">
    <text evidence="6">Belongs to the class V-like SAM-binding methyltransferase superfamily. Histone-lysine methyltransferase family. SETD6 subfamily.</text>
</comment>
<dbReference type="EMBL" id="KN818239">
    <property type="protein sequence ID" value="KIL65864.1"/>
    <property type="molecule type" value="Genomic_DNA"/>
</dbReference>
<dbReference type="GO" id="GO:0032259">
    <property type="term" value="P:methylation"/>
    <property type="evidence" value="ECO:0007669"/>
    <property type="project" value="UniProtKB-KW"/>
</dbReference>
<dbReference type="SUPFAM" id="SSF81822">
    <property type="entry name" value="RuBisCo LSMT C-terminal, substrate-binding domain"/>
    <property type="match status" value="1"/>
</dbReference>
<evidence type="ECO:0000256" key="6">
    <source>
        <dbReference type="PIRNR" id="PIRNR011771"/>
    </source>
</evidence>
<dbReference type="InterPro" id="IPR015353">
    <property type="entry name" value="Rubisco_LSMT_subst-bd"/>
</dbReference>
<protein>
    <recommendedName>
        <fullName evidence="6">Ribosomal lysine N-methyltransferase 4</fullName>
        <ecNumber evidence="6">2.1.1.-</ecNumber>
    </recommendedName>
</protein>
<accession>A0A0C2TG54</accession>
<evidence type="ECO:0000313" key="9">
    <source>
        <dbReference type="EMBL" id="KIL65864.1"/>
    </source>
</evidence>
<dbReference type="InterPro" id="IPR036464">
    <property type="entry name" value="Rubisco_LSMT_subst-bd_sf"/>
</dbReference>
<dbReference type="CDD" id="cd19178">
    <property type="entry name" value="SET_SETD6"/>
    <property type="match status" value="1"/>
</dbReference>
<comment type="subcellular location">
    <subcellularLocation>
        <location evidence="1 6">Nucleus</location>
    </subcellularLocation>
</comment>
<dbReference type="PROSITE" id="PS50280">
    <property type="entry name" value="SET"/>
    <property type="match status" value="1"/>
</dbReference>
<keyword evidence="2 6" id="KW-0489">Methyltransferase</keyword>
<dbReference type="InterPro" id="IPR046341">
    <property type="entry name" value="SET_dom_sf"/>
</dbReference>
<feature type="compositionally biased region" description="Acidic residues" evidence="7">
    <location>
        <begin position="221"/>
        <end position="231"/>
    </location>
</feature>
<dbReference type="FunFam" id="3.90.1410.10:FF:000007">
    <property type="entry name" value="Ribosomal lysine N-methyltransferase 4"/>
    <property type="match status" value="1"/>
</dbReference>
<dbReference type="Pfam" id="PF09273">
    <property type="entry name" value="Rubis-subs-bind"/>
    <property type="match status" value="1"/>
</dbReference>
<dbReference type="InParanoid" id="A0A0C2TG54"/>
<dbReference type="HOGENOM" id="CLU_017135_0_0_1"/>
<dbReference type="STRING" id="946122.A0A0C2TG54"/>
<dbReference type="FunCoup" id="A0A0C2TG54">
    <property type="interactions" value="325"/>
</dbReference>
<dbReference type="InterPro" id="IPR011383">
    <property type="entry name" value="N-lys_methylase_SETD6"/>
</dbReference>
<sequence length="479" mass="54031">MDDIDPSFINWFNSNGGFLDVKVVDIKKNSAPEGGRGMVAVADIQEGHTLFTIPRHLILSTGTSQLPSLFGLEEWRRMGLDKGWSGLILCMMWEQAKGPYSKWHDYLAILPGHFHTPMFWNEEDLHELTGTAVVEKLGKDDADKEYMETIVPALQSRTDLFPPDTLALDYSLATYHVMGSLILSRSFHVEHWNGILSENDVIKDSDERMEEEPTSSPESTDSVDESDGEDSTEVAMVPMADMLNAKFRNENSKLFHEQDCLKMIATKPIKAGDQIWNTYGDLPNAELLRRYGHVDLLALPDGEIGNPGDVVEIKADLIVDAVMQHQSASLSELQERIDWWLEEGGDDVLVIDSDGEVPPIFLSLTRLFLLPKSQWETVKNKSKPPKAKLELDNLNVLLTTLSQRLKQYPTSLEEDERSMQEVTTLNKKHAVAVRLGEKRILTKVLQKLENMRNMQGDSSLKRKRADDDGEKGSKKDGRK</sequence>
<dbReference type="Pfam" id="PF00856">
    <property type="entry name" value="SET"/>
    <property type="match status" value="1"/>
</dbReference>
<dbReference type="InterPro" id="IPR044430">
    <property type="entry name" value="SETD6_SET"/>
</dbReference>
<evidence type="ECO:0000256" key="2">
    <source>
        <dbReference type="ARBA" id="ARBA00022603"/>
    </source>
</evidence>
<keyword evidence="5 6" id="KW-0539">Nucleus</keyword>
<dbReference type="PIRSF" id="PIRSF011771">
    <property type="entry name" value="RMS1_SET"/>
    <property type="match status" value="1"/>
</dbReference>
<dbReference type="InterPro" id="IPR050600">
    <property type="entry name" value="SETD3_SETD6_MTase"/>
</dbReference>
<keyword evidence="10" id="KW-1185">Reference proteome</keyword>
<feature type="domain" description="SET" evidence="8">
    <location>
        <begin position="19"/>
        <end position="280"/>
    </location>
</feature>
<keyword evidence="3 6" id="KW-0808">Transferase</keyword>
<feature type="region of interest" description="Disordered" evidence="7">
    <location>
        <begin position="203"/>
        <end position="231"/>
    </location>
</feature>
<dbReference type="PANTHER" id="PTHR13271:SF34">
    <property type="entry name" value="N-LYSINE METHYLTRANSFERASE SETD6"/>
    <property type="match status" value="1"/>
</dbReference>
<evidence type="ECO:0000256" key="5">
    <source>
        <dbReference type="ARBA" id="ARBA00023242"/>
    </source>
</evidence>
<dbReference type="GO" id="GO:0005634">
    <property type="term" value="C:nucleus"/>
    <property type="evidence" value="ECO:0007669"/>
    <property type="project" value="UniProtKB-SubCell"/>
</dbReference>
<evidence type="ECO:0000256" key="1">
    <source>
        <dbReference type="ARBA" id="ARBA00004123"/>
    </source>
</evidence>
<name>A0A0C2TG54_AMAMK</name>
<dbReference type="AlphaFoldDB" id="A0A0C2TG54"/>